<gene>
    <name evidence="2" type="ORF">UFOPK4098_01503</name>
</gene>
<evidence type="ECO:0000259" key="1">
    <source>
        <dbReference type="Pfam" id="PF13539"/>
    </source>
</evidence>
<dbReference type="Gene3D" id="3.30.1380.10">
    <property type="match status" value="1"/>
</dbReference>
<organism evidence="2">
    <name type="scientific">freshwater metagenome</name>
    <dbReference type="NCBI Taxonomy" id="449393"/>
    <lineage>
        <taxon>unclassified sequences</taxon>
        <taxon>metagenomes</taxon>
        <taxon>ecological metagenomes</taxon>
    </lineage>
</organism>
<dbReference type="GO" id="GO:0008233">
    <property type="term" value="F:peptidase activity"/>
    <property type="evidence" value="ECO:0007669"/>
    <property type="project" value="InterPro"/>
</dbReference>
<dbReference type="SUPFAM" id="SSF55166">
    <property type="entry name" value="Hedgehog/DD-peptidase"/>
    <property type="match status" value="1"/>
</dbReference>
<sequence>MLRRVVLWGSTVGVLVASAMPMGALADTINPPLPDTPEVTAPLKRAISISQPKEFSVADRKKVVALAKKAGALAYPGRAVTLGLVRVHRIDATTRIETLVQSITRGYQVPMSTTVQDIEVVRNLMSLQAAEALQANNIVMGRSSAIIRGARIGDIVTLLDIRNKPHEFVIGNIAEDNLVGEADLLLSPQQADVLGATMITRYTIIGFTNAITVENAIRNAGFKDGNTFHIRRTWDAPNPDATRGLAATKRMVGEFAYKVSESGKVLLEGGWPQKYISPRTVFDDIGVKAACNVNVRVAIQGALSEVRRQGLSRYVDVGNTNAYGGCFYPRYNRLAGKLGYLSRHSWGMALDMNTSTNAQGGVPHMDCRIVRIFRHWGFAWGGNFTPSDGMHFEYVGERRDNLAFPSRYCPNIVGAQR</sequence>
<accession>A0A6J7RP24</accession>
<protein>
    <submittedName>
        <fullName evidence="2">Unannotated protein</fullName>
    </submittedName>
</protein>
<dbReference type="InterPro" id="IPR039561">
    <property type="entry name" value="Peptidase_M15C"/>
</dbReference>
<dbReference type="AlphaFoldDB" id="A0A6J7RP24"/>
<evidence type="ECO:0000313" key="2">
    <source>
        <dbReference type="EMBL" id="CAB5030557.1"/>
    </source>
</evidence>
<feature type="domain" description="Peptidase M15C" evidence="1">
    <location>
        <begin position="339"/>
        <end position="394"/>
    </location>
</feature>
<dbReference type="InterPro" id="IPR009045">
    <property type="entry name" value="Zn_M74/Hedgehog-like"/>
</dbReference>
<name>A0A6J7RP24_9ZZZZ</name>
<dbReference type="Pfam" id="PF13539">
    <property type="entry name" value="Peptidase_M15_4"/>
    <property type="match status" value="1"/>
</dbReference>
<reference evidence="2" key="1">
    <citation type="submission" date="2020-05" db="EMBL/GenBank/DDBJ databases">
        <authorList>
            <person name="Chiriac C."/>
            <person name="Salcher M."/>
            <person name="Ghai R."/>
            <person name="Kavagutti S V."/>
        </authorList>
    </citation>
    <scope>NUCLEOTIDE SEQUENCE</scope>
</reference>
<proteinExistence type="predicted"/>
<dbReference type="EMBL" id="CAFBPN010000132">
    <property type="protein sequence ID" value="CAB5030557.1"/>
    <property type="molecule type" value="Genomic_DNA"/>
</dbReference>